<feature type="region of interest" description="Disordered" evidence="1">
    <location>
        <begin position="76"/>
        <end position="100"/>
    </location>
</feature>
<feature type="compositionally biased region" description="Basic and acidic residues" evidence="1">
    <location>
        <begin position="77"/>
        <end position="89"/>
    </location>
</feature>
<evidence type="ECO:0000313" key="2">
    <source>
        <dbReference type="EMBL" id="EOY03052.1"/>
    </source>
</evidence>
<reference evidence="2 3" key="1">
    <citation type="journal article" date="2013" name="Genome Biol.">
        <title>The genome sequence of the most widely cultivated cacao type and its use to identify candidate genes regulating pod color.</title>
        <authorList>
            <person name="Motamayor J.C."/>
            <person name="Mockaitis K."/>
            <person name="Schmutz J."/>
            <person name="Haiminen N."/>
            <person name="Iii D.L."/>
            <person name="Cornejo O."/>
            <person name="Findley S.D."/>
            <person name="Zheng P."/>
            <person name="Utro F."/>
            <person name="Royaert S."/>
            <person name="Saski C."/>
            <person name="Jenkins J."/>
            <person name="Podicheti R."/>
            <person name="Zhao M."/>
            <person name="Scheffler B.E."/>
            <person name="Stack J.C."/>
            <person name="Feltus F.A."/>
            <person name="Mustiga G.M."/>
            <person name="Amores F."/>
            <person name="Phillips W."/>
            <person name="Marelli J.P."/>
            <person name="May G.D."/>
            <person name="Shapiro H."/>
            <person name="Ma J."/>
            <person name="Bustamante C.D."/>
            <person name="Schnell R.J."/>
            <person name="Main D."/>
            <person name="Gilbert D."/>
            <person name="Parida L."/>
            <person name="Kuhn D.N."/>
        </authorList>
    </citation>
    <scope>NUCLEOTIDE SEQUENCE [LARGE SCALE GENOMIC DNA]</scope>
    <source>
        <strain evidence="3">cv. Matina 1-6</strain>
    </source>
</reference>
<gene>
    <name evidence="2" type="ORF">TCM_017475</name>
</gene>
<sequence length="116" mass="13556">MRQTQQTKRYNAIRSAKSFLHSFQRNHQQSRNRNPPSSSSQHISFWKLNSQNCLHGNAIMRGHRDQQGILIFHHKQQPKDIPKQEDKNSNHPTIENTQDISSATIQWALDRGMEIS</sequence>
<dbReference type="Gramene" id="EOY03052">
    <property type="protein sequence ID" value="EOY03052"/>
    <property type="gene ID" value="TCM_017475"/>
</dbReference>
<dbReference type="AlphaFoldDB" id="A0A061EF74"/>
<evidence type="ECO:0000313" key="3">
    <source>
        <dbReference type="Proteomes" id="UP000026915"/>
    </source>
</evidence>
<dbReference type="InParanoid" id="A0A061EF74"/>
<feature type="compositionally biased region" description="Low complexity" evidence="1">
    <location>
        <begin position="29"/>
        <end position="41"/>
    </location>
</feature>
<dbReference type="HOGENOM" id="CLU_2101339_0_0_1"/>
<accession>A0A061EF74</accession>
<keyword evidence="3" id="KW-1185">Reference proteome</keyword>
<feature type="region of interest" description="Disordered" evidence="1">
    <location>
        <begin position="1"/>
        <end position="43"/>
    </location>
</feature>
<dbReference type="Proteomes" id="UP000026915">
    <property type="component" value="Chromosome 4"/>
</dbReference>
<dbReference type="EMBL" id="CM001882">
    <property type="protein sequence ID" value="EOY03052.1"/>
    <property type="molecule type" value="Genomic_DNA"/>
</dbReference>
<protein>
    <submittedName>
        <fullName evidence="2">Uncharacterized protein</fullName>
    </submittedName>
</protein>
<proteinExistence type="predicted"/>
<evidence type="ECO:0000256" key="1">
    <source>
        <dbReference type="SAM" id="MobiDB-lite"/>
    </source>
</evidence>
<organism evidence="2 3">
    <name type="scientific">Theobroma cacao</name>
    <name type="common">Cacao</name>
    <name type="synonym">Cocoa</name>
    <dbReference type="NCBI Taxonomy" id="3641"/>
    <lineage>
        <taxon>Eukaryota</taxon>
        <taxon>Viridiplantae</taxon>
        <taxon>Streptophyta</taxon>
        <taxon>Embryophyta</taxon>
        <taxon>Tracheophyta</taxon>
        <taxon>Spermatophyta</taxon>
        <taxon>Magnoliopsida</taxon>
        <taxon>eudicotyledons</taxon>
        <taxon>Gunneridae</taxon>
        <taxon>Pentapetalae</taxon>
        <taxon>rosids</taxon>
        <taxon>malvids</taxon>
        <taxon>Malvales</taxon>
        <taxon>Malvaceae</taxon>
        <taxon>Byttnerioideae</taxon>
        <taxon>Theobroma</taxon>
    </lineage>
</organism>
<feature type="compositionally biased region" description="Polar residues" evidence="1">
    <location>
        <begin position="90"/>
        <end position="100"/>
    </location>
</feature>
<name>A0A061EF74_THECC</name>